<dbReference type="Proteomes" id="UP000515307">
    <property type="component" value="Chromosome"/>
</dbReference>
<dbReference type="EMBL" id="CP045702">
    <property type="protein sequence ID" value="QNE78818.1"/>
    <property type="molecule type" value="Genomic_DNA"/>
</dbReference>
<dbReference type="KEGG" id="sfiy:F0344_33230"/>
<dbReference type="AlphaFoldDB" id="A0A7G7BU03"/>
<dbReference type="RefSeq" id="WP_185302277.1">
    <property type="nucleotide sequence ID" value="NZ_CP045702.1"/>
</dbReference>
<keyword evidence="2" id="KW-1185">Reference proteome</keyword>
<evidence type="ECO:0000313" key="2">
    <source>
        <dbReference type="Proteomes" id="UP000515307"/>
    </source>
</evidence>
<proteinExistence type="predicted"/>
<sequence>MTEQSAWRFSDDRGQVATAARSPVRMLAYIQAGATLWDHGIRPVGIFGSGHDGPAPDRAKAGALPLDTLDYVGAGSGLDVETLLRGAPDLVVAVSYGGGQVYGLAPETAKQLEERVPVVVIDVSRARGFAGIGDRFAELARSLGAGPAPGAGSEVAAARERLRAVATAHDRPHALALSPAGREEVHLARPGMWPELRVLAELGVNMTEPAEGQGASWSTVDRVHAAGLRPLLVLADVRGHATPLDVFAAPPGGPAGDGPPLWEGARAVPWNPEPLFSPQAHARFLTLVADALEAAEGER</sequence>
<reference evidence="2" key="1">
    <citation type="submission" date="2019-10" db="EMBL/GenBank/DDBJ databases">
        <title>Antimicrobial potential of Antarctic Bacteria.</title>
        <authorList>
            <person name="Benaud N."/>
            <person name="Edwards R.J."/>
            <person name="Ferrari B.C."/>
        </authorList>
    </citation>
    <scope>NUCLEOTIDE SEQUENCE [LARGE SCALE GENOMIC DNA]</scope>
    <source>
        <strain evidence="2">NBSH44</strain>
    </source>
</reference>
<protein>
    <submittedName>
        <fullName evidence="1">ABC transporter substrate-binding protein</fullName>
    </submittedName>
</protein>
<name>A0A7G7BU03_9ACTN</name>
<organism evidence="1 2">
    <name type="scientific">Streptomyces finlayi</name>
    <dbReference type="NCBI Taxonomy" id="67296"/>
    <lineage>
        <taxon>Bacteria</taxon>
        <taxon>Bacillati</taxon>
        <taxon>Actinomycetota</taxon>
        <taxon>Actinomycetes</taxon>
        <taxon>Kitasatosporales</taxon>
        <taxon>Streptomycetaceae</taxon>
        <taxon>Streptomyces</taxon>
    </lineage>
</organism>
<accession>A0A7G7BU03</accession>
<dbReference type="Gene3D" id="3.40.50.1980">
    <property type="entry name" value="Nitrogenase molybdenum iron protein domain"/>
    <property type="match status" value="2"/>
</dbReference>
<dbReference type="SUPFAM" id="SSF53807">
    <property type="entry name" value="Helical backbone' metal receptor"/>
    <property type="match status" value="1"/>
</dbReference>
<evidence type="ECO:0000313" key="1">
    <source>
        <dbReference type="EMBL" id="QNE78818.1"/>
    </source>
</evidence>
<gene>
    <name evidence="1" type="ORF">F0344_33230</name>
</gene>